<proteinExistence type="predicted"/>
<feature type="signal peptide" evidence="1">
    <location>
        <begin position="1"/>
        <end position="19"/>
    </location>
</feature>
<name>A0A9X4EWC6_9VIBR</name>
<gene>
    <name evidence="2" type="ORF">L9W94_15535</name>
</gene>
<feature type="chain" id="PRO_5040797820" description="Tetratricopeptide repeat protein" evidence="1">
    <location>
        <begin position="20"/>
        <end position="224"/>
    </location>
</feature>
<dbReference type="EMBL" id="JAKNBA010000033">
    <property type="protein sequence ID" value="MDE1243541.1"/>
    <property type="molecule type" value="Genomic_DNA"/>
</dbReference>
<protein>
    <recommendedName>
        <fullName evidence="4">Tetratricopeptide repeat protein</fullName>
    </recommendedName>
</protein>
<comment type="caution">
    <text evidence="2">The sequence shown here is derived from an EMBL/GenBank/DDBJ whole genome shotgun (WGS) entry which is preliminary data.</text>
</comment>
<dbReference type="Gene3D" id="1.25.40.10">
    <property type="entry name" value="Tetratricopeptide repeat domain"/>
    <property type="match status" value="1"/>
</dbReference>
<evidence type="ECO:0008006" key="4">
    <source>
        <dbReference type="Google" id="ProtNLM"/>
    </source>
</evidence>
<sequence length="224" mass="26178">MYQMLAFLLVLFMSPQVFSEGDTNWLNPENKYYCAKELEICFLDDFSSEDDAAVVDGIFLYLDNIDYLSNYFSKEKFLNELAVISKKNKNFAFLIEASIYFNGGVVEQNVDKAIEIIESSPFYNESDPNQMIILGRSYYLKFTMSKKPPVDWCLKAKEYLKKSYELDKAYVTRELSYILARSTDMKELELAGEVFKFFAETGDEGDVYNYEVYLKGMRKIKENR</sequence>
<dbReference type="SUPFAM" id="SSF81901">
    <property type="entry name" value="HCP-like"/>
    <property type="match status" value="1"/>
</dbReference>
<keyword evidence="1" id="KW-0732">Signal</keyword>
<evidence type="ECO:0000313" key="3">
    <source>
        <dbReference type="Proteomes" id="UP001140979"/>
    </source>
</evidence>
<evidence type="ECO:0000256" key="1">
    <source>
        <dbReference type="SAM" id="SignalP"/>
    </source>
</evidence>
<dbReference type="RefSeq" id="WP_274683677.1">
    <property type="nucleotide sequence ID" value="NZ_JAKNBA010000033.1"/>
</dbReference>
<accession>A0A9X4EWC6</accession>
<evidence type="ECO:0000313" key="2">
    <source>
        <dbReference type="EMBL" id="MDE1243541.1"/>
    </source>
</evidence>
<dbReference type="Proteomes" id="UP001140979">
    <property type="component" value="Unassembled WGS sequence"/>
</dbReference>
<dbReference type="InterPro" id="IPR011990">
    <property type="entry name" value="TPR-like_helical_dom_sf"/>
</dbReference>
<dbReference type="AlphaFoldDB" id="A0A9X4EWC6"/>
<reference evidence="2" key="1">
    <citation type="submission" date="2022-02" db="EMBL/GenBank/DDBJ databases">
        <title>Emergence and expansion in Europe of a Vibrio aestuarianus clonal complex pathogenic for oysters.</title>
        <authorList>
            <person name="Mesnil A."/>
            <person name="Travers M.-A."/>
        </authorList>
    </citation>
    <scope>NUCLEOTIDE SEQUENCE</scope>
    <source>
        <strain evidence="2">19_064_11T1</strain>
    </source>
</reference>
<organism evidence="2 3">
    <name type="scientific">Vibrio aestuarianus</name>
    <dbReference type="NCBI Taxonomy" id="28171"/>
    <lineage>
        <taxon>Bacteria</taxon>
        <taxon>Pseudomonadati</taxon>
        <taxon>Pseudomonadota</taxon>
        <taxon>Gammaproteobacteria</taxon>
        <taxon>Vibrionales</taxon>
        <taxon>Vibrionaceae</taxon>
        <taxon>Vibrio</taxon>
    </lineage>
</organism>